<dbReference type="AlphaFoldDB" id="A0A7V9Z2P6"/>
<dbReference type="PANTHER" id="PTHR43731:SF14">
    <property type="entry name" value="PRESENILIN-ASSOCIATED RHOMBOID-LIKE PROTEIN, MITOCHONDRIAL"/>
    <property type="match status" value="1"/>
</dbReference>
<dbReference type="EMBL" id="JACDUU010000011">
    <property type="protein sequence ID" value="MBA2872988.1"/>
    <property type="molecule type" value="Genomic_DNA"/>
</dbReference>
<dbReference type="SUPFAM" id="SSF144091">
    <property type="entry name" value="Rhomboid-like"/>
    <property type="match status" value="1"/>
</dbReference>
<dbReference type="InterPro" id="IPR050925">
    <property type="entry name" value="Rhomboid_protease_S54"/>
</dbReference>
<keyword evidence="6 7" id="KW-0472">Membrane</keyword>
<evidence type="ECO:0000256" key="7">
    <source>
        <dbReference type="SAM" id="Phobius"/>
    </source>
</evidence>
<comment type="caution">
    <text evidence="9">The sequence shown here is derived from an EMBL/GenBank/DDBJ whole genome shotgun (WGS) entry which is preliminary data.</text>
</comment>
<evidence type="ECO:0000313" key="9">
    <source>
        <dbReference type="EMBL" id="MBA2872988.1"/>
    </source>
</evidence>
<protein>
    <submittedName>
        <fullName evidence="9">Membrane associated rhomboid family serine protease</fullName>
    </submittedName>
</protein>
<sequence length="200" mass="22684">MFIRTENIQTFVRLYPIVSTIVITHVICWVFFSVQTTFTNFVLEKLIGTNTYIRMGEYWRLFTPLFLHLHFGHMIINSVSLILFGPALEKMLGTYKFIIVYIWSGIFANIATLFLLPPLYSHLGASSAIFGLFGVYSYLIVIHKNIIDRQHTQIILTSLCIGVIMTVTNPNINTIAHTFGFLGGATIAPFIASRPNPYTI</sequence>
<keyword evidence="9" id="KW-0645">Protease</keyword>
<dbReference type="GO" id="GO:0016020">
    <property type="term" value="C:membrane"/>
    <property type="evidence" value="ECO:0007669"/>
    <property type="project" value="UniProtKB-SubCell"/>
</dbReference>
<feature type="transmembrane region" description="Helical" evidence="7">
    <location>
        <begin position="65"/>
        <end position="85"/>
    </location>
</feature>
<dbReference type="RefSeq" id="WP_181538731.1">
    <property type="nucleotide sequence ID" value="NZ_JACDUU010000011.1"/>
</dbReference>
<keyword evidence="10" id="KW-1185">Reference proteome</keyword>
<evidence type="ECO:0000256" key="2">
    <source>
        <dbReference type="ARBA" id="ARBA00009045"/>
    </source>
</evidence>
<gene>
    <name evidence="9" type="ORF">HNQ85_003303</name>
</gene>
<feature type="transmembrane region" description="Helical" evidence="7">
    <location>
        <begin position="122"/>
        <end position="141"/>
    </location>
</feature>
<accession>A0A7V9Z2P6</accession>
<dbReference type="InterPro" id="IPR022764">
    <property type="entry name" value="Peptidase_S54_rhomboid_dom"/>
</dbReference>
<evidence type="ECO:0000256" key="3">
    <source>
        <dbReference type="ARBA" id="ARBA00022692"/>
    </source>
</evidence>
<comment type="similarity">
    <text evidence="2">Belongs to the peptidase S54 family.</text>
</comment>
<dbReference type="Pfam" id="PF01694">
    <property type="entry name" value="Rhomboid"/>
    <property type="match status" value="1"/>
</dbReference>
<evidence type="ECO:0000256" key="6">
    <source>
        <dbReference type="ARBA" id="ARBA00023136"/>
    </source>
</evidence>
<evidence type="ECO:0000313" key="10">
    <source>
        <dbReference type="Proteomes" id="UP000580891"/>
    </source>
</evidence>
<dbReference type="Proteomes" id="UP000580891">
    <property type="component" value="Unassembled WGS sequence"/>
</dbReference>
<evidence type="ECO:0000259" key="8">
    <source>
        <dbReference type="Pfam" id="PF01694"/>
    </source>
</evidence>
<name>A0A7V9Z2P6_9BACL</name>
<reference evidence="9 10" key="1">
    <citation type="submission" date="2020-07" db="EMBL/GenBank/DDBJ databases">
        <title>Genomic Encyclopedia of Type Strains, Phase IV (KMG-IV): sequencing the most valuable type-strain genomes for metagenomic binning, comparative biology and taxonomic classification.</title>
        <authorList>
            <person name="Goeker M."/>
        </authorList>
    </citation>
    <scope>NUCLEOTIDE SEQUENCE [LARGE SCALE GENOMIC DNA]</scope>
    <source>
        <strain evidence="9 10">DSM 25220</strain>
    </source>
</reference>
<dbReference type="GO" id="GO:0006508">
    <property type="term" value="P:proteolysis"/>
    <property type="evidence" value="ECO:0007669"/>
    <property type="project" value="UniProtKB-KW"/>
</dbReference>
<dbReference type="Gene3D" id="1.20.1540.10">
    <property type="entry name" value="Rhomboid-like"/>
    <property type="match status" value="1"/>
</dbReference>
<feature type="transmembrane region" description="Helical" evidence="7">
    <location>
        <begin position="97"/>
        <end position="116"/>
    </location>
</feature>
<proteinExistence type="inferred from homology"/>
<comment type="subcellular location">
    <subcellularLocation>
        <location evidence="1">Membrane</location>
        <topology evidence="1">Multi-pass membrane protein</topology>
    </subcellularLocation>
</comment>
<organism evidence="9 10">
    <name type="scientific">[Anoxybacillus] calidus</name>
    <dbReference type="NCBI Taxonomy" id="575178"/>
    <lineage>
        <taxon>Bacteria</taxon>
        <taxon>Bacillati</taxon>
        <taxon>Bacillota</taxon>
        <taxon>Bacilli</taxon>
        <taxon>Bacillales</taxon>
        <taxon>Anoxybacillaceae</taxon>
        <taxon>Paranoxybacillus</taxon>
    </lineage>
</organism>
<dbReference type="PANTHER" id="PTHR43731">
    <property type="entry name" value="RHOMBOID PROTEASE"/>
    <property type="match status" value="1"/>
</dbReference>
<evidence type="ECO:0000256" key="1">
    <source>
        <dbReference type="ARBA" id="ARBA00004141"/>
    </source>
</evidence>
<keyword evidence="5 7" id="KW-1133">Transmembrane helix</keyword>
<evidence type="ECO:0000256" key="5">
    <source>
        <dbReference type="ARBA" id="ARBA00022989"/>
    </source>
</evidence>
<feature type="domain" description="Peptidase S54 rhomboid" evidence="8">
    <location>
        <begin position="56"/>
        <end position="191"/>
    </location>
</feature>
<feature type="transmembrane region" description="Helical" evidence="7">
    <location>
        <begin position="12"/>
        <end position="32"/>
    </location>
</feature>
<feature type="transmembrane region" description="Helical" evidence="7">
    <location>
        <begin position="153"/>
        <end position="169"/>
    </location>
</feature>
<keyword evidence="4" id="KW-0378">Hydrolase</keyword>
<evidence type="ECO:0000256" key="4">
    <source>
        <dbReference type="ARBA" id="ARBA00022801"/>
    </source>
</evidence>
<dbReference type="GO" id="GO:0004252">
    <property type="term" value="F:serine-type endopeptidase activity"/>
    <property type="evidence" value="ECO:0007669"/>
    <property type="project" value="InterPro"/>
</dbReference>
<keyword evidence="3 7" id="KW-0812">Transmembrane</keyword>
<dbReference type="InterPro" id="IPR035952">
    <property type="entry name" value="Rhomboid-like_sf"/>
</dbReference>